<feature type="compositionally biased region" description="Basic and acidic residues" evidence="8">
    <location>
        <begin position="365"/>
        <end position="374"/>
    </location>
</feature>
<sequence>MTTPPRRTAMTDAAQRHVPVLLERCLDLLGPALEGDDAPVAPVLVDCTLGMGGHTEGALARFENLTVVGIDRDPEAIALASERLARFGDRFRAVNTTYDHVDDVARQASPYGDGTVDAVLMDLGVSSLQLDDAERGFSYARTAPLDMRMDQSQGRTAQEILDTADEREIARILRTYGEERFAPRIARTIVRRREDGEPVTTTQDLVDVVRASVPAAARRTGGNPAKRTFQALRIAVNAELEALEAAVPRALNSVRVGGRLVVESYQSLEDRIVKQAMVAGATTNAPADLPFVPEDAAPYLELVTHGAERADDDEQARNPRSAPVRLRAATRLRPASDAPAPEPGTGTGGARRERPRPAPSRRSGTRSDARDHARSRGRRSR</sequence>
<dbReference type="NCBIfam" id="TIGR00006">
    <property type="entry name" value="16S rRNA (cytosine(1402)-N(4))-methyltransferase RsmH"/>
    <property type="match status" value="1"/>
</dbReference>
<dbReference type="EC" id="2.1.1.199" evidence="7"/>
<keyword evidence="3 7" id="KW-0698">rRNA processing</keyword>
<dbReference type="InterPro" id="IPR002903">
    <property type="entry name" value="RsmH"/>
</dbReference>
<evidence type="ECO:0000256" key="3">
    <source>
        <dbReference type="ARBA" id="ARBA00022552"/>
    </source>
</evidence>
<keyword evidence="10" id="KW-1185">Reference proteome</keyword>
<dbReference type="PANTHER" id="PTHR11265">
    <property type="entry name" value="S-ADENOSYL-METHYLTRANSFERASE MRAW"/>
    <property type="match status" value="1"/>
</dbReference>
<evidence type="ECO:0000256" key="7">
    <source>
        <dbReference type="HAMAP-Rule" id="MF_01007"/>
    </source>
</evidence>
<evidence type="ECO:0000256" key="8">
    <source>
        <dbReference type="SAM" id="MobiDB-lite"/>
    </source>
</evidence>
<dbReference type="Proteomes" id="UP000065220">
    <property type="component" value="Chromosome"/>
</dbReference>
<evidence type="ECO:0000256" key="5">
    <source>
        <dbReference type="ARBA" id="ARBA00022679"/>
    </source>
</evidence>
<feature type="binding site" evidence="7">
    <location>
        <position position="122"/>
    </location>
    <ligand>
        <name>S-adenosyl-L-methionine</name>
        <dbReference type="ChEBI" id="CHEBI:59789"/>
    </ligand>
</feature>
<feature type="binding site" evidence="7">
    <location>
        <position position="98"/>
    </location>
    <ligand>
        <name>S-adenosyl-L-methionine</name>
        <dbReference type="ChEBI" id="CHEBI:59789"/>
    </ligand>
</feature>
<comment type="subcellular location">
    <subcellularLocation>
        <location evidence="7">Cytoplasm</location>
    </subcellularLocation>
</comment>
<dbReference type="EMBL" id="CP014228">
    <property type="protein sequence ID" value="AMD87694.1"/>
    <property type="molecule type" value="Genomic_DNA"/>
</dbReference>
<feature type="binding site" evidence="7">
    <location>
        <position position="71"/>
    </location>
    <ligand>
        <name>S-adenosyl-L-methionine</name>
        <dbReference type="ChEBI" id="CHEBI:59789"/>
    </ligand>
</feature>
<dbReference type="SUPFAM" id="SSF53335">
    <property type="entry name" value="S-adenosyl-L-methionine-dependent methyltransferases"/>
    <property type="match status" value="1"/>
</dbReference>
<dbReference type="PANTHER" id="PTHR11265:SF0">
    <property type="entry name" value="12S RRNA N4-METHYLCYTIDINE METHYLTRANSFERASE"/>
    <property type="match status" value="1"/>
</dbReference>
<dbReference type="HAMAP" id="MF_01007">
    <property type="entry name" value="16SrRNA_methyltr_H"/>
    <property type="match status" value="1"/>
</dbReference>
<keyword evidence="4 7" id="KW-0489">Methyltransferase</keyword>
<dbReference type="SUPFAM" id="SSF81799">
    <property type="entry name" value="Putative methyltransferase TM0872, insert domain"/>
    <property type="match status" value="1"/>
</dbReference>
<dbReference type="CDD" id="cd02440">
    <property type="entry name" value="AdoMet_MTases"/>
    <property type="match status" value="1"/>
</dbReference>
<keyword evidence="6 7" id="KW-0949">S-adenosyl-L-methionine</keyword>
<dbReference type="Gene3D" id="3.40.50.150">
    <property type="entry name" value="Vaccinia Virus protein VP39"/>
    <property type="match status" value="1"/>
</dbReference>
<dbReference type="GO" id="GO:0005737">
    <property type="term" value="C:cytoplasm"/>
    <property type="evidence" value="ECO:0007669"/>
    <property type="project" value="UniProtKB-SubCell"/>
</dbReference>
<comment type="function">
    <text evidence="7">Specifically methylates the N4 position of cytidine in position 1402 (C1402) of 16S rRNA.</text>
</comment>
<organism evidence="9 10">
    <name type="scientific">Actinomyces radicidentis</name>
    <dbReference type="NCBI Taxonomy" id="111015"/>
    <lineage>
        <taxon>Bacteria</taxon>
        <taxon>Bacillati</taxon>
        <taxon>Actinomycetota</taxon>
        <taxon>Actinomycetes</taxon>
        <taxon>Actinomycetales</taxon>
        <taxon>Actinomycetaceae</taxon>
        <taxon>Actinomyces</taxon>
    </lineage>
</organism>
<dbReference type="GO" id="GO:0070475">
    <property type="term" value="P:rRNA base methylation"/>
    <property type="evidence" value="ECO:0007669"/>
    <property type="project" value="UniProtKB-UniRule"/>
</dbReference>
<proteinExistence type="inferred from homology"/>
<accession>A0A120KLB2</accession>
<dbReference type="InterPro" id="IPR029063">
    <property type="entry name" value="SAM-dependent_MTases_sf"/>
</dbReference>
<gene>
    <name evidence="7" type="primary">rsmH</name>
    <name evidence="9" type="ORF">AXF14_09000</name>
</gene>
<name>A0A120KLB2_ACTRD</name>
<keyword evidence="2 7" id="KW-0963">Cytoplasm</keyword>
<dbReference type="InterPro" id="IPR023397">
    <property type="entry name" value="SAM-dep_MeTrfase_MraW_recog"/>
</dbReference>
<dbReference type="FunFam" id="1.10.150.170:FF:000001">
    <property type="entry name" value="Ribosomal RNA small subunit methyltransferase H"/>
    <property type="match status" value="1"/>
</dbReference>
<evidence type="ECO:0000256" key="4">
    <source>
        <dbReference type="ARBA" id="ARBA00022603"/>
    </source>
</evidence>
<evidence type="ECO:0000256" key="1">
    <source>
        <dbReference type="ARBA" id="ARBA00010396"/>
    </source>
</evidence>
<comment type="catalytic activity">
    <reaction evidence="7">
        <text>cytidine(1402) in 16S rRNA + S-adenosyl-L-methionine = N(4)-methylcytidine(1402) in 16S rRNA + S-adenosyl-L-homocysteine + H(+)</text>
        <dbReference type="Rhea" id="RHEA:42928"/>
        <dbReference type="Rhea" id="RHEA-COMP:10286"/>
        <dbReference type="Rhea" id="RHEA-COMP:10287"/>
        <dbReference type="ChEBI" id="CHEBI:15378"/>
        <dbReference type="ChEBI" id="CHEBI:57856"/>
        <dbReference type="ChEBI" id="CHEBI:59789"/>
        <dbReference type="ChEBI" id="CHEBI:74506"/>
        <dbReference type="ChEBI" id="CHEBI:82748"/>
        <dbReference type="EC" id="2.1.1.199"/>
    </reaction>
</comment>
<feature type="binding site" evidence="7">
    <location>
        <position position="129"/>
    </location>
    <ligand>
        <name>S-adenosyl-L-methionine</name>
        <dbReference type="ChEBI" id="CHEBI:59789"/>
    </ligand>
</feature>
<dbReference type="GO" id="GO:0071424">
    <property type="term" value="F:rRNA (cytosine-N4-)-methyltransferase activity"/>
    <property type="evidence" value="ECO:0007669"/>
    <property type="project" value="UniProtKB-UniRule"/>
</dbReference>
<evidence type="ECO:0000313" key="9">
    <source>
        <dbReference type="EMBL" id="AMD87694.1"/>
    </source>
</evidence>
<dbReference type="Pfam" id="PF01795">
    <property type="entry name" value="Methyltransf_5"/>
    <property type="match status" value="1"/>
</dbReference>
<dbReference type="AlphaFoldDB" id="A0A120KLB2"/>
<dbReference type="KEGG" id="ard:AXF14_09000"/>
<reference evidence="10" key="1">
    <citation type="submission" date="2016-02" db="EMBL/GenBank/DDBJ databases">
        <authorList>
            <person name="Holder M.E."/>
            <person name="Ajami N.J."/>
            <person name="Petrosino J.F."/>
        </authorList>
    </citation>
    <scope>NUCLEOTIDE SEQUENCE [LARGE SCALE GENOMIC DNA]</scope>
    <source>
        <strain evidence="10">CCUG 36733</strain>
    </source>
</reference>
<evidence type="ECO:0000313" key="10">
    <source>
        <dbReference type="Proteomes" id="UP000065220"/>
    </source>
</evidence>
<evidence type="ECO:0000256" key="6">
    <source>
        <dbReference type="ARBA" id="ARBA00022691"/>
    </source>
</evidence>
<comment type="similarity">
    <text evidence="1 7">Belongs to the methyltransferase superfamily. RsmH family.</text>
</comment>
<dbReference type="Gene3D" id="1.10.150.170">
    <property type="entry name" value="Putative methyltransferase TM0872, insert domain"/>
    <property type="match status" value="1"/>
</dbReference>
<keyword evidence="5 7" id="KW-0808">Transferase</keyword>
<feature type="region of interest" description="Disordered" evidence="8">
    <location>
        <begin position="307"/>
        <end position="381"/>
    </location>
</feature>
<protein>
    <recommendedName>
        <fullName evidence="7">Ribosomal RNA small subunit methyltransferase H</fullName>
        <ecNumber evidence="7">2.1.1.199</ecNumber>
    </recommendedName>
    <alternativeName>
        <fullName evidence="7">16S rRNA m(4)C1402 methyltransferase</fullName>
    </alternativeName>
    <alternativeName>
        <fullName evidence="7">rRNA (cytosine-N(4)-)-methyltransferase RsmH</fullName>
    </alternativeName>
</protein>
<dbReference type="STRING" id="111015.AXF14_09000"/>
<evidence type="ECO:0000256" key="2">
    <source>
        <dbReference type="ARBA" id="ARBA00022490"/>
    </source>
</evidence>
<feature type="binding site" evidence="7">
    <location>
        <begin position="52"/>
        <end position="54"/>
    </location>
    <ligand>
        <name>S-adenosyl-L-methionine</name>
        <dbReference type="ChEBI" id="CHEBI:59789"/>
    </ligand>
</feature>